<sequence>MRKINATRKLTALALLGACACSVTTGAHAQSGVTLYGVLDSSVAYTSNANAAGDSVTKMPTLTGSLPSRLGFKGVEDLGGGLQAIFALESGFGVDTGIAGQGGRLFGRQSYVGLKGRYGTLTLGRQMNMSFWATQKSDIMGPALFSISSLDLYLPNARSDNAIGYLGTFSDVTVGATYSLGRDASAAGGPAATGCAGEVAGNAKACRQITALLGYDTGRYGATASYDIMYGNAGAANGLTSSRNFDRRVIASAYAMVDKLKIGGGIIDRSIRAVTGPVDSQLLYFGAAYPLAPALVLDGQLARLAVKDSPNDATLATARLTYHLSKRTAIYGAIGRMDNDGAAAVALDAGGTVGAGRTQNGVMAGIRHFF</sequence>
<name>A0A1S1UCY7_9BURK</name>
<gene>
    <name evidence="13" type="ORF">AKG95_11775</name>
</gene>
<keyword evidence="6 11" id="KW-0732">Signal</keyword>
<keyword evidence="9" id="KW-0472">Membrane</keyword>
<dbReference type="InterPro" id="IPR001702">
    <property type="entry name" value="Porin_Gram-ve"/>
</dbReference>
<dbReference type="PANTHER" id="PTHR34501">
    <property type="entry name" value="PROTEIN YDDL-RELATED"/>
    <property type="match status" value="1"/>
</dbReference>
<dbReference type="PRINTS" id="PR00184">
    <property type="entry name" value="NEISSPPORIN"/>
</dbReference>
<evidence type="ECO:0000256" key="10">
    <source>
        <dbReference type="ARBA" id="ARBA00023237"/>
    </source>
</evidence>
<comment type="subcellular location">
    <subcellularLocation>
        <location evidence="1">Cell outer membrane</location>
        <topology evidence="1">Multi-pass membrane protein</topology>
    </subcellularLocation>
</comment>
<evidence type="ECO:0000313" key="14">
    <source>
        <dbReference type="Proteomes" id="UP000179840"/>
    </source>
</evidence>
<dbReference type="InterPro" id="IPR050298">
    <property type="entry name" value="Gram-neg_bact_OMP"/>
</dbReference>
<comment type="caution">
    <text evidence="13">The sequence shown here is derived from an EMBL/GenBank/DDBJ whole genome shotgun (WGS) entry which is preliminary data.</text>
</comment>
<evidence type="ECO:0000256" key="11">
    <source>
        <dbReference type="SAM" id="SignalP"/>
    </source>
</evidence>
<dbReference type="GO" id="GO:0046930">
    <property type="term" value="C:pore complex"/>
    <property type="evidence" value="ECO:0007669"/>
    <property type="project" value="UniProtKB-KW"/>
</dbReference>
<keyword evidence="5" id="KW-0812">Transmembrane</keyword>
<dbReference type="RefSeq" id="WP_071077077.1">
    <property type="nucleotide sequence ID" value="NZ_LFKP01000007.1"/>
</dbReference>
<feature type="domain" description="Porin" evidence="12">
    <location>
        <begin position="20"/>
        <end position="341"/>
    </location>
</feature>
<protein>
    <submittedName>
        <fullName evidence="13">Membrane protein</fullName>
    </submittedName>
</protein>
<dbReference type="AlphaFoldDB" id="A0A1S1UCY7"/>
<dbReference type="InterPro" id="IPR023614">
    <property type="entry name" value="Porin_dom_sf"/>
</dbReference>
<keyword evidence="10" id="KW-0998">Cell outer membrane</keyword>
<dbReference type="PANTHER" id="PTHR34501:SF9">
    <property type="entry name" value="MAJOR OUTER MEMBRANE PROTEIN P.IA"/>
    <property type="match status" value="1"/>
</dbReference>
<comment type="subunit">
    <text evidence="2">Homotrimer.</text>
</comment>
<dbReference type="GO" id="GO:0015288">
    <property type="term" value="F:porin activity"/>
    <property type="evidence" value="ECO:0007669"/>
    <property type="project" value="UniProtKB-KW"/>
</dbReference>
<evidence type="ECO:0000256" key="6">
    <source>
        <dbReference type="ARBA" id="ARBA00022729"/>
    </source>
</evidence>
<evidence type="ECO:0000313" key="13">
    <source>
        <dbReference type="EMBL" id="OHV96973.1"/>
    </source>
</evidence>
<dbReference type="Gene3D" id="2.40.160.10">
    <property type="entry name" value="Porin"/>
    <property type="match status" value="1"/>
</dbReference>
<feature type="signal peptide" evidence="11">
    <location>
        <begin position="1"/>
        <end position="29"/>
    </location>
</feature>
<evidence type="ECO:0000256" key="9">
    <source>
        <dbReference type="ARBA" id="ARBA00023136"/>
    </source>
</evidence>
<dbReference type="CDD" id="cd00342">
    <property type="entry name" value="gram_neg_porins"/>
    <property type="match status" value="1"/>
</dbReference>
<dbReference type="Pfam" id="PF13609">
    <property type="entry name" value="Porin_4"/>
    <property type="match status" value="1"/>
</dbReference>
<keyword evidence="7" id="KW-0406">Ion transport</keyword>
<keyword evidence="3" id="KW-0813">Transport</keyword>
<keyword evidence="8" id="KW-0626">Porin</keyword>
<dbReference type="SUPFAM" id="SSF56935">
    <property type="entry name" value="Porins"/>
    <property type="match status" value="1"/>
</dbReference>
<evidence type="ECO:0000256" key="3">
    <source>
        <dbReference type="ARBA" id="ARBA00022448"/>
    </source>
</evidence>
<dbReference type="GO" id="GO:0009279">
    <property type="term" value="C:cell outer membrane"/>
    <property type="evidence" value="ECO:0007669"/>
    <property type="project" value="UniProtKB-SubCell"/>
</dbReference>
<dbReference type="InterPro" id="IPR002299">
    <property type="entry name" value="Porin_Neis"/>
</dbReference>
<dbReference type="EMBL" id="LFKP01000007">
    <property type="protein sequence ID" value="OHV96973.1"/>
    <property type="molecule type" value="Genomic_DNA"/>
</dbReference>
<evidence type="ECO:0000256" key="5">
    <source>
        <dbReference type="ARBA" id="ARBA00022692"/>
    </source>
</evidence>
<feature type="chain" id="PRO_5010273042" evidence="11">
    <location>
        <begin position="30"/>
        <end position="370"/>
    </location>
</feature>
<accession>A0A1S1UCY7</accession>
<dbReference type="PROSITE" id="PS51257">
    <property type="entry name" value="PROKAR_LIPOPROTEIN"/>
    <property type="match status" value="1"/>
</dbReference>
<organism evidence="13 14">
    <name type="scientific">Janthinobacterium lividum</name>
    <dbReference type="NCBI Taxonomy" id="29581"/>
    <lineage>
        <taxon>Bacteria</taxon>
        <taxon>Pseudomonadati</taxon>
        <taxon>Pseudomonadota</taxon>
        <taxon>Betaproteobacteria</taxon>
        <taxon>Burkholderiales</taxon>
        <taxon>Oxalobacteraceae</taxon>
        <taxon>Janthinobacterium</taxon>
    </lineage>
</organism>
<proteinExistence type="predicted"/>
<dbReference type="Proteomes" id="UP000179840">
    <property type="component" value="Unassembled WGS sequence"/>
</dbReference>
<reference evidence="13 14" key="1">
    <citation type="submission" date="2015-06" db="EMBL/GenBank/DDBJ databases">
        <title>Draft genome sequencing of a biphenyl-degrading bacterium, Janthinobacterium lividum MEG1.</title>
        <authorList>
            <person name="Shimodaira J."/>
            <person name="Hatta T."/>
        </authorList>
    </citation>
    <scope>NUCLEOTIDE SEQUENCE [LARGE SCALE GENOMIC DNA]</scope>
    <source>
        <strain evidence="13 14">MEG1</strain>
    </source>
</reference>
<evidence type="ECO:0000256" key="8">
    <source>
        <dbReference type="ARBA" id="ARBA00023114"/>
    </source>
</evidence>
<dbReference type="PRINTS" id="PR00182">
    <property type="entry name" value="ECOLNEIPORIN"/>
</dbReference>
<evidence type="ECO:0000256" key="7">
    <source>
        <dbReference type="ARBA" id="ARBA00023065"/>
    </source>
</evidence>
<keyword evidence="4" id="KW-1134">Transmembrane beta strand</keyword>
<dbReference type="GO" id="GO:0034220">
    <property type="term" value="P:monoatomic ion transmembrane transport"/>
    <property type="evidence" value="ECO:0007669"/>
    <property type="project" value="InterPro"/>
</dbReference>
<dbReference type="InterPro" id="IPR033900">
    <property type="entry name" value="Gram_neg_porin_domain"/>
</dbReference>
<evidence type="ECO:0000256" key="1">
    <source>
        <dbReference type="ARBA" id="ARBA00004571"/>
    </source>
</evidence>
<evidence type="ECO:0000256" key="4">
    <source>
        <dbReference type="ARBA" id="ARBA00022452"/>
    </source>
</evidence>
<evidence type="ECO:0000259" key="12">
    <source>
        <dbReference type="Pfam" id="PF13609"/>
    </source>
</evidence>
<evidence type="ECO:0000256" key="2">
    <source>
        <dbReference type="ARBA" id="ARBA00011233"/>
    </source>
</evidence>